<reference evidence="4 5" key="1">
    <citation type="submission" date="2018-01" db="EMBL/GenBank/DDBJ databases">
        <title>Twenty Corynebacterium bovis Genomes.</title>
        <authorList>
            <person name="Gulvik C.A."/>
        </authorList>
    </citation>
    <scope>NUCLEOTIDE SEQUENCE [LARGE SCALE GENOMIC DNA]</scope>
    <source>
        <strain evidence="4 5">F6900</strain>
    </source>
</reference>
<dbReference type="Pfam" id="PF10128">
    <property type="entry name" value="OpcA_G6PD_assem"/>
    <property type="match status" value="1"/>
</dbReference>
<feature type="domain" description="Glucose-6-phosphate dehydrogenase assembly protein OpcA N-terminal" evidence="2">
    <location>
        <begin position="52"/>
        <end position="160"/>
    </location>
</feature>
<feature type="domain" description="Glucose-6-phosphate dehydrogenase assembly protein OpcA C-terminal" evidence="3">
    <location>
        <begin position="166"/>
        <end position="333"/>
    </location>
</feature>
<dbReference type="EMBL" id="PQNK01000011">
    <property type="protein sequence ID" value="RRO86249.1"/>
    <property type="molecule type" value="Genomic_DNA"/>
</dbReference>
<dbReference type="Proteomes" id="UP000276526">
    <property type="component" value="Unassembled WGS sequence"/>
</dbReference>
<dbReference type="PANTHER" id="PTHR38658:SF1">
    <property type="entry name" value="OXPP CYCLE PROTEIN OPCA-RELATED"/>
    <property type="match status" value="1"/>
</dbReference>
<protein>
    <submittedName>
        <fullName evidence="4">Oxppcycle protein OpcA</fullName>
    </submittedName>
</protein>
<dbReference type="InterPro" id="IPR004555">
    <property type="entry name" value="G6PDH_assembly_OpcA"/>
</dbReference>
<accession>A0A3R8PBB3</accession>
<evidence type="ECO:0000313" key="4">
    <source>
        <dbReference type="EMBL" id="RRO86249.1"/>
    </source>
</evidence>
<feature type="compositionally biased region" description="Low complexity" evidence="1">
    <location>
        <begin position="351"/>
        <end position="367"/>
    </location>
</feature>
<comment type="caution">
    <text evidence="4">The sequence shown here is derived from an EMBL/GenBank/DDBJ whole genome shotgun (WGS) entry which is preliminary data.</text>
</comment>
<dbReference type="RefSeq" id="WP_125172908.1">
    <property type="nucleotide sequence ID" value="NZ_JAPJOD010000021.1"/>
</dbReference>
<feature type="region of interest" description="Disordered" evidence="1">
    <location>
        <begin position="344"/>
        <end position="378"/>
    </location>
</feature>
<dbReference type="AlphaFoldDB" id="A0A3R8PBB3"/>
<dbReference type="InterPro" id="IPR046802">
    <property type="entry name" value="OpcA_G6PD_C"/>
</dbReference>
<evidence type="ECO:0000256" key="1">
    <source>
        <dbReference type="SAM" id="MobiDB-lite"/>
    </source>
</evidence>
<evidence type="ECO:0000313" key="5">
    <source>
        <dbReference type="Proteomes" id="UP000276526"/>
    </source>
</evidence>
<proteinExistence type="predicted"/>
<gene>
    <name evidence="4" type="ORF">CXF48_07470</name>
</gene>
<evidence type="ECO:0000259" key="3">
    <source>
        <dbReference type="Pfam" id="PF20171"/>
    </source>
</evidence>
<dbReference type="PANTHER" id="PTHR38658">
    <property type="entry name" value="OXPP CYCLE PROTEIN OPCA-RELATED"/>
    <property type="match status" value="1"/>
</dbReference>
<sequence length="378" mass="39906">MIIDLPTTDTQTIGRRLRHLREERGEVASGRVLTLIIVATGGDDLERILTAANDASREHPARVVVVVTHPDGGDPTLDGQIRLAGDAGASEIIVMHLHGELASHVASVVTPFLLPDTPVVAWWPSAAPRNPAGDPVGRLAQRRITDSGASDDPEELFRRRTTYTDGDSDLAWSRITAWRGLVASALDQEPYENVTSVTLSGPADDPSVDIAGGWLADRLGVPVTRHVSGETPTARTDAARAWSATGDAVRDTAPEAADGADAPDEPPAVGIREVHLARPTAPVTVTIEAPTTLRVASGTGRENVVALHHRSTGDLLAEELRHLDPDHTFGHALHGLVRVVRPDHRGGQRSATGGTVPPGAPTAGADDGAVDDREVSQR</sequence>
<dbReference type="InterPro" id="IPR046801">
    <property type="entry name" value="OpcA_G6PD_N"/>
</dbReference>
<evidence type="ECO:0000259" key="2">
    <source>
        <dbReference type="Pfam" id="PF10128"/>
    </source>
</evidence>
<name>A0A3R8PBB3_9CORY</name>
<dbReference type="Pfam" id="PF20171">
    <property type="entry name" value="OpcA_G6PD_C"/>
    <property type="match status" value="1"/>
</dbReference>
<organism evidence="4 5">
    <name type="scientific">Corynebacterium bovis</name>
    <dbReference type="NCBI Taxonomy" id="36808"/>
    <lineage>
        <taxon>Bacteria</taxon>
        <taxon>Bacillati</taxon>
        <taxon>Actinomycetota</taxon>
        <taxon>Actinomycetes</taxon>
        <taxon>Mycobacteriales</taxon>
        <taxon>Corynebacteriaceae</taxon>
        <taxon>Corynebacterium</taxon>
    </lineage>
</organism>